<name>A0A0D7BNC1_9AGAR</name>
<keyword evidence="7" id="KW-1185">Reference proteome</keyword>
<proteinExistence type="predicted"/>
<feature type="domain" description="MYND-type" evidence="5">
    <location>
        <begin position="429"/>
        <end position="470"/>
    </location>
</feature>
<evidence type="ECO:0000313" key="7">
    <source>
        <dbReference type="Proteomes" id="UP000054007"/>
    </source>
</evidence>
<dbReference type="SUPFAM" id="SSF144232">
    <property type="entry name" value="HIT/MYND zinc finger-like"/>
    <property type="match status" value="1"/>
</dbReference>
<evidence type="ECO:0000256" key="4">
    <source>
        <dbReference type="PROSITE-ProRule" id="PRU00134"/>
    </source>
</evidence>
<dbReference type="EMBL" id="KN880447">
    <property type="protein sequence ID" value="KIY72068.1"/>
    <property type="molecule type" value="Genomic_DNA"/>
</dbReference>
<keyword evidence="2 4" id="KW-0863">Zinc-finger</keyword>
<accession>A0A0D7BNC1</accession>
<evidence type="ECO:0000259" key="5">
    <source>
        <dbReference type="PROSITE" id="PS50865"/>
    </source>
</evidence>
<dbReference type="Proteomes" id="UP000054007">
    <property type="component" value="Unassembled WGS sequence"/>
</dbReference>
<dbReference type="InterPro" id="IPR002893">
    <property type="entry name" value="Znf_MYND"/>
</dbReference>
<dbReference type="OrthoDB" id="3040823at2759"/>
<evidence type="ECO:0000313" key="6">
    <source>
        <dbReference type="EMBL" id="KIY72068.1"/>
    </source>
</evidence>
<dbReference type="PROSITE" id="PS50865">
    <property type="entry name" value="ZF_MYND_2"/>
    <property type="match status" value="1"/>
</dbReference>
<dbReference type="GO" id="GO:0008270">
    <property type="term" value="F:zinc ion binding"/>
    <property type="evidence" value="ECO:0007669"/>
    <property type="project" value="UniProtKB-KW"/>
</dbReference>
<dbReference type="PROSITE" id="PS01360">
    <property type="entry name" value="ZF_MYND_1"/>
    <property type="match status" value="1"/>
</dbReference>
<protein>
    <recommendedName>
        <fullName evidence="5">MYND-type domain-containing protein</fullName>
    </recommendedName>
</protein>
<organism evidence="6 7">
    <name type="scientific">Cylindrobasidium torrendii FP15055 ss-10</name>
    <dbReference type="NCBI Taxonomy" id="1314674"/>
    <lineage>
        <taxon>Eukaryota</taxon>
        <taxon>Fungi</taxon>
        <taxon>Dikarya</taxon>
        <taxon>Basidiomycota</taxon>
        <taxon>Agaricomycotina</taxon>
        <taxon>Agaricomycetes</taxon>
        <taxon>Agaricomycetidae</taxon>
        <taxon>Agaricales</taxon>
        <taxon>Marasmiineae</taxon>
        <taxon>Physalacriaceae</taxon>
        <taxon>Cylindrobasidium</taxon>
    </lineage>
</organism>
<gene>
    <name evidence="6" type="ORF">CYLTODRAFT_368184</name>
</gene>
<evidence type="ECO:0000256" key="1">
    <source>
        <dbReference type="ARBA" id="ARBA00022723"/>
    </source>
</evidence>
<evidence type="ECO:0000256" key="3">
    <source>
        <dbReference type="ARBA" id="ARBA00022833"/>
    </source>
</evidence>
<sequence length="664" mass="74347">MASQADFARAQRIVHSNPAEVIRKAQNPNDIVHLKTIINNVQAVPALQTPAVFKILLDNLSTRLVPDSDKPAAPRSPETNNAERAMLSLMAIGNFDRFLQTGPGKPYLDLAKAAWPGMWLWLQWFKLINARPGMQEHYGIERAKFQNQIMSFALYALTHDDDLQTNITDTPGVVEFLAENWREEDYPETGKALVPIPVASAALHHVLFLADDAMLDRVVNSTFPGSPERVADLCIQRIRQAAKKPAASLSVQIIQSYIDITVSFCRCPKHPLRMALLQKGIIGWATKALVAISKRSLRDPDVLSAVIACFGCIANLIECTDGIPWVRQTVREGFLTGFINIMPEFHLLDREAQQFTISLIENVLPRYLVYRSVIQTVTAAMAELDSADVRAKVAKSPVKSSWYNVQRLAESRSATKEWIDENKGQMTYCDYCGKQGTKADFKRCAGCKCTLYCSKECQVSGWKKQHKNECALKDQERVSFQSNALVKQDREFLHALTINQARMMLSRLKQLARDRYPDTPLDLIGIRIDYTCVPPVPSVFKLVGHDMTDRDELSESELARLTPEEREAHENSILSLKAGTGMERSYGLLNRAIESDGKMTLVESLVSQGVAPTMVVTLTARRLWDDPEVPSDQVGRRVDWEDTMAILSQMISTAQLDASASENL</sequence>
<dbReference type="Pfam" id="PF01753">
    <property type="entry name" value="zf-MYND"/>
    <property type="match status" value="1"/>
</dbReference>
<keyword evidence="1" id="KW-0479">Metal-binding</keyword>
<dbReference type="AlphaFoldDB" id="A0A0D7BNC1"/>
<evidence type="ECO:0000256" key="2">
    <source>
        <dbReference type="ARBA" id="ARBA00022771"/>
    </source>
</evidence>
<dbReference type="Gene3D" id="6.10.140.2220">
    <property type="match status" value="1"/>
</dbReference>
<dbReference type="STRING" id="1314674.A0A0D7BNC1"/>
<keyword evidence="3" id="KW-0862">Zinc</keyword>
<reference evidence="6 7" key="1">
    <citation type="journal article" date="2015" name="Fungal Genet. Biol.">
        <title>Evolution of novel wood decay mechanisms in Agaricales revealed by the genome sequences of Fistulina hepatica and Cylindrobasidium torrendii.</title>
        <authorList>
            <person name="Floudas D."/>
            <person name="Held B.W."/>
            <person name="Riley R."/>
            <person name="Nagy L.G."/>
            <person name="Koehler G."/>
            <person name="Ransdell A.S."/>
            <person name="Younus H."/>
            <person name="Chow J."/>
            <person name="Chiniquy J."/>
            <person name="Lipzen A."/>
            <person name="Tritt A."/>
            <person name="Sun H."/>
            <person name="Haridas S."/>
            <person name="LaButti K."/>
            <person name="Ohm R.A."/>
            <person name="Kues U."/>
            <person name="Blanchette R.A."/>
            <person name="Grigoriev I.V."/>
            <person name="Minto R.E."/>
            <person name="Hibbett D.S."/>
        </authorList>
    </citation>
    <scope>NUCLEOTIDE SEQUENCE [LARGE SCALE GENOMIC DNA]</scope>
    <source>
        <strain evidence="6 7">FP15055 ss-10</strain>
    </source>
</reference>